<reference evidence="2 3" key="1">
    <citation type="submission" date="2024-07" db="EMBL/GenBank/DDBJ databases">
        <title>Luteimonas salilacus sp. nov., isolated from the shore soil of Salt Lake in Tibet of China.</title>
        <authorList>
            <person name="Zhang X."/>
            <person name="Li A."/>
        </authorList>
    </citation>
    <scope>NUCLEOTIDE SEQUENCE [LARGE SCALE GENOMIC DNA]</scope>
    <source>
        <strain evidence="2 3">B3-2-R+30</strain>
    </source>
</reference>
<dbReference type="EMBL" id="JBFWIC010000031">
    <property type="protein sequence ID" value="MEZ0476296.1"/>
    <property type="molecule type" value="Genomic_DNA"/>
</dbReference>
<comment type="caution">
    <text evidence="2">The sequence shown here is derived from an EMBL/GenBank/DDBJ whole genome shotgun (WGS) entry which is preliminary data.</text>
</comment>
<keyword evidence="3" id="KW-1185">Reference proteome</keyword>
<dbReference type="SUPFAM" id="SSF51126">
    <property type="entry name" value="Pectin lyase-like"/>
    <property type="match status" value="1"/>
</dbReference>
<protein>
    <submittedName>
        <fullName evidence="2">Right-handed parallel beta-helix repeat-containing protein</fullName>
    </submittedName>
</protein>
<evidence type="ECO:0000313" key="3">
    <source>
        <dbReference type="Proteomes" id="UP001566331"/>
    </source>
</evidence>
<proteinExistence type="predicted"/>
<dbReference type="InterPro" id="IPR011050">
    <property type="entry name" value="Pectin_lyase_fold/virulence"/>
</dbReference>
<dbReference type="InterPro" id="IPR012334">
    <property type="entry name" value="Pectin_lyas_fold"/>
</dbReference>
<dbReference type="Proteomes" id="UP001566331">
    <property type="component" value="Unassembled WGS sequence"/>
</dbReference>
<dbReference type="InterPro" id="IPR039448">
    <property type="entry name" value="Beta_helix"/>
</dbReference>
<accession>A0ABV4HU68</accession>
<gene>
    <name evidence="2" type="ORF">AB6713_16995</name>
</gene>
<dbReference type="InterPro" id="IPR006626">
    <property type="entry name" value="PbH1"/>
</dbReference>
<organism evidence="2 3">
    <name type="scientific">Luteimonas salinilitoris</name>
    <dbReference type="NCBI Taxonomy" id="3237697"/>
    <lineage>
        <taxon>Bacteria</taxon>
        <taxon>Pseudomonadati</taxon>
        <taxon>Pseudomonadota</taxon>
        <taxon>Gammaproteobacteria</taxon>
        <taxon>Lysobacterales</taxon>
        <taxon>Lysobacteraceae</taxon>
        <taxon>Luteimonas</taxon>
    </lineage>
</organism>
<dbReference type="RefSeq" id="WP_370563454.1">
    <property type="nucleotide sequence ID" value="NZ_JBFWIB010000004.1"/>
</dbReference>
<dbReference type="Pfam" id="PF13229">
    <property type="entry name" value="Beta_helix"/>
    <property type="match status" value="1"/>
</dbReference>
<name>A0ABV4HU68_9GAMM</name>
<evidence type="ECO:0000259" key="1">
    <source>
        <dbReference type="Pfam" id="PF13229"/>
    </source>
</evidence>
<sequence length="320" mass="33305">MSAKSGGVSLSQHAGFGHVIHSGEPIMHPLRHLTAILLLLAGLIALPGTVRSETYDTCAGFIDSLPATISTQGTWCLRQNLSTAISSGNAITIATNNVTIDCNDFKLGGLAAGVATTAIGVYSDTRLNTTIRNCTIRGFKHGIRLDGDGAGHLVESNRLDNNTFNGIFVRGDSSIIRRNLIVDTGGIPDSFGLYAIYTYYDVDILDNTINNVVATNGSSDAVVGIYTVSNNTGTISGNRVRGLASDVPVSYLTRAIVVSPQTSRVTVRGNDLYGPGDGTGVSCPSYLGSTVLVRDNVINGFATGIGHCANSGGNSIVNAP</sequence>
<dbReference type="SMART" id="SM00710">
    <property type="entry name" value="PbH1"/>
    <property type="match status" value="6"/>
</dbReference>
<evidence type="ECO:0000313" key="2">
    <source>
        <dbReference type="EMBL" id="MEZ0476296.1"/>
    </source>
</evidence>
<dbReference type="Gene3D" id="2.160.20.10">
    <property type="entry name" value="Single-stranded right-handed beta-helix, Pectin lyase-like"/>
    <property type="match status" value="1"/>
</dbReference>
<feature type="domain" description="Right handed beta helix" evidence="1">
    <location>
        <begin position="120"/>
        <end position="296"/>
    </location>
</feature>